<protein>
    <submittedName>
        <fullName evidence="2">Uncharacterized protein</fullName>
    </submittedName>
</protein>
<reference evidence="2 3" key="1">
    <citation type="journal article" date="2015" name="Mol. Plant Microbe Interact.">
        <title>Genome, transcriptome, and functional analyses of Penicillium expansum provide new insights into secondary metabolism and pathogenicity.</title>
        <authorList>
            <person name="Ballester A.R."/>
            <person name="Marcet-Houben M."/>
            <person name="Levin E."/>
            <person name="Sela N."/>
            <person name="Selma-Lazaro C."/>
            <person name="Carmona L."/>
            <person name="Wisniewski M."/>
            <person name="Droby S."/>
            <person name="Gonzalez-Candelas L."/>
            <person name="Gabaldon T."/>
        </authorList>
    </citation>
    <scope>NUCLEOTIDE SEQUENCE [LARGE SCALE GENOMIC DNA]</scope>
    <source>
        <strain evidence="2 3">MD-8</strain>
    </source>
</reference>
<sequence length="85" mass="10007">MGVKKNISKVEELIYLRKKQKHSLIIPYTLYIYVHCIDRLPRTNINTHLIATHGPPTQTRYQTRQLTNPQRGQKQIPNTKEQTNP</sequence>
<proteinExistence type="predicted"/>
<dbReference type="EMBL" id="JQFZ01000230">
    <property type="protein sequence ID" value="KGO54194.1"/>
    <property type="molecule type" value="Genomic_DNA"/>
</dbReference>
<name>A0A0A2I5L2_PENEN</name>
<dbReference type="HOGENOM" id="CLU_2513345_0_0_1"/>
<keyword evidence="3" id="KW-1185">Reference proteome</keyword>
<comment type="caution">
    <text evidence="2">The sequence shown here is derived from an EMBL/GenBank/DDBJ whole genome shotgun (WGS) entry which is preliminary data.</text>
</comment>
<dbReference type="AlphaFoldDB" id="A0A0A2I5L2"/>
<dbReference type="VEuPathDB" id="FungiDB:PEXP_109450"/>
<dbReference type="RefSeq" id="XP_016596667.1">
    <property type="nucleotide sequence ID" value="XM_016741173.1"/>
</dbReference>
<gene>
    <name evidence="2" type="ORF">PEX2_038980</name>
</gene>
<dbReference type="Proteomes" id="UP000030143">
    <property type="component" value="Unassembled WGS sequence"/>
</dbReference>
<evidence type="ECO:0000313" key="2">
    <source>
        <dbReference type="EMBL" id="KGO54194.1"/>
    </source>
</evidence>
<feature type="region of interest" description="Disordered" evidence="1">
    <location>
        <begin position="51"/>
        <end position="85"/>
    </location>
</feature>
<dbReference type="GeneID" id="27676592"/>
<accession>A0A0A2I5L2</accession>
<evidence type="ECO:0000313" key="3">
    <source>
        <dbReference type="Proteomes" id="UP000030143"/>
    </source>
</evidence>
<organism evidence="2 3">
    <name type="scientific">Penicillium expansum</name>
    <name type="common">Blue mold rot fungus</name>
    <dbReference type="NCBI Taxonomy" id="27334"/>
    <lineage>
        <taxon>Eukaryota</taxon>
        <taxon>Fungi</taxon>
        <taxon>Dikarya</taxon>
        <taxon>Ascomycota</taxon>
        <taxon>Pezizomycotina</taxon>
        <taxon>Eurotiomycetes</taxon>
        <taxon>Eurotiomycetidae</taxon>
        <taxon>Eurotiales</taxon>
        <taxon>Aspergillaceae</taxon>
        <taxon>Penicillium</taxon>
    </lineage>
</organism>
<evidence type="ECO:0000256" key="1">
    <source>
        <dbReference type="SAM" id="MobiDB-lite"/>
    </source>
</evidence>